<evidence type="ECO:0000259" key="8">
    <source>
        <dbReference type="Pfam" id="PF00931"/>
    </source>
</evidence>
<evidence type="ECO:0000313" key="13">
    <source>
        <dbReference type="Proteomes" id="UP001341281"/>
    </source>
</evidence>
<feature type="domain" description="Disease resistance protein winged helix" evidence="10">
    <location>
        <begin position="513"/>
        <end position="572"/>
    </location>
</feature>
<dbReference type="Pfam" id="PF18052">
    <property type="entry name" value="Rx_N"/>
    <property type="match status" value="1"/>
</dbReference>
<evidence type="ECO:0000259" key="11">
    <source>
        <dbReference type="Pfam" id="PF23598"/>
    </source>
</evidence>
<gene>
    <name evidence="12" type="ORF">U9M48_000289</name>
</gene>
<feature type="coiled-coil region" evidence="7">
    <location>
        <begin position="99"/>
        <end position="126"/>
    </location>
</feature>
<sequence>MWIMIIDARGDDDDLTDDLRSRRSVVWPVPSRSNSKLTGQVAVDVPHMRKTRPRLPVESHNSPKFQTHRLRTMANIVMGTMGSLVPKLFELLKEEYNLQTEIKNRIRSLTGELEDAQAALRKVAQVPWDQLDEQVQLWAREVRELSYDMEDVLDIFLVQVKGRDSAKKEGSLKRLGEKMANLFKKSKARREISVGVEDIMTHLDEVTKRCRRYKVNDIMARPAIASTVDPRLSAMYNKVKNLVGIDKSSSELISMLQTEQRGDVPNAKVKIVSVVGVGGLGKTTLTKAVYDKLKGNFEHWAFVPVGRNPDLKKVFKDILIDLDKHRYLKYSTAILDERQLIDELRSFFLDNKRYFIVIDDIWEVQSWETIKLAFDGDDDNNQGARMIITTRKIDPQKPVRFTSYNHFLMIALELFCTRMSGDQGSLVDNKPNEISNKILKKCGGIPLAIITMASLLTNKPRDKWYEIYKTIGFGHKNSNEGENTTMRILSFSYYDMPLHLRTCLLCLDLEVGSEGFIHEEQGTWLFETGEGYFNDLINRSLIQGVQEEDVNHHNRVDSITGCRVHDIVLDFIRFMSYKENFFTILDINGQGPPSKSPPVRRLAHHNLTMAHAATHQANNHFTEAKQTVRSFSAHGCAIESWAPPTIFTLLRVLAIEDCNPVGGRRLCVEQVGHLLHLRYLSLRGTHIRRIPEEIGGLRFLQTVDLERCNIVETPSGSSLPTQLVCLRIQFDQSGPAANNGDVGWVGRLTSLEELFIDERYQWKELGSLRKLRVLNANINVEDAESMRDFLDSISHLDRLQHLQIRNSSFRISEFEAAGWEAARFVLPRQLRLLYVGYPIKFRKLPPHASILRAFLTSPTCF</sequence>
<accession>A0AAQ3PDX2</accession>
<evidence type="ECO:0000256" key="2">
    <source>
        <dbReference type="ARBA" id="ARBA00022614"/>
    </source>
</evidence>
<feature type="domain" description="Disease resistance N-terminal" evidence="9">
    <location>
        <begin position="81"/>
        <end position="168"/>
    </location>
</feature>
<dbReference type="SUPFAM" id="SSF52540">
    <property type="entry name" value="P-loop containing nucleoside triphosphate hydrolases"/>
    <property type="match status" value="1"/>
</dbReference>
<evidence type="ECO:0000313" key="12">
    <source>
        <dbReference type="EMBL" id="WVZ48895.1"/>
    </source>
</evidence>
<dbReference type="InterPro" id="IPR038005">
    <property type="entry name" value="RX-like_CC"/>
</dbReference>
<dbReference type="InterPro" id="IPR055414">
    <property type="entry name" value="LRR_R13L4/SHOC2-like"/>
</dbReference>
<dbReference type="InterPro" id="IPR027417">
    <property type="entry name" value="P-loop_NTPase"/>
</dbReference>
<proteinExistence type="inferred from homology"/>
<dbReference type="Gene3D" id="1.10.8.430">
    <property type="entry name" value="Helical domain of apoptotic protease-activating factors"/>
    <property type="match status" value="1"/>
</dbReference>
<dbReference type="GO" id="GO:0006952">
    <property type="term" value="P:defense response"/>
    <property type="evidence" value="ECO:0007669"/>
    <property type="project" value="UniProtKB-KW"/>
</dbReference>
<name>A0AAQ3PDX2_PASNO</name>
<keyword evidence="2" id="KW-0433">Leucine-rich repeat</keyword>
<dbReference type="Gene3D" id="1.20.5.4130">
    <property type="match status" value="1"/>
</dbReference>
<dbReference type="InterPro" id="IPR032675">
    <property type="entry name" value="LRR_dom_sf"/>
</dbReference>
<evidence type="ECO:0000256" key="1">
    <source>
        <dbReference type="ARBA" id="ARBA00008894"/>
    </source>
</evidence>
<comment type="similarity">
    <text evidence="1">Belongs to the disease resistance NB-LRR family.</text>
</comment>
<keyword evidence="5" id="KW-0611">Plant defense</keyword>
<dbReference type="InterPro" id="IPR041118">
    <property type="entry name" value="Rx_N"/>
</dbReference>
<dbReference type="Gene3D" id="3.40.50.300">
    <property type="entry name" value="P-loop containing nucleotide triphosphate hydrolases"/>
    <property type="match status" value="1"/>
</dbReference>
<dbReference type="GO" id="GO:0051707">
    <property type="term" value="P:response to other organism"/>
    <property type="evidence" value="ECO:0007669"/>
    <property type="project" value="UniProtKB-ARBA"/>
</dbReference>
<evidence type="ECO:0000259" key="9">
    <source>
        <dbReference type="Pfam" id="PF18052"/>
    </source>
</evidence>
<dbReference type="GO" id="GO:0043531">
    <property type="term" value="F:ADP binding"/>
    <property type="evidence" value="ECO:0007669"/>
    <property type="project" value="InterPro"/>
</dbReference>
<keyword evidence="4" id="KW-0547">Nucleotide-binding</keyword>
<evidence type="ECO:0000256" key="4">
    <source>
        <dbReference type="ARBA" id="ARBA00022741"/>
    </source>
</evidence>
<evidence type="ECO:0000256" key="5">
    <source>
        <dbReference type="ARBA" id="ARBA00022821"/>
    </source>
</evidence>
<dbReference type="InterPro" id="IPR002182">
    <property type="entry name" value="NB-ARC"/>
</dbReference>
<evidence type="ECO:0000256" key="7">
    <source>
        <dbReference type="SAM" id="Coils"/>
    </source>
</evidence>
<reference evidence="12 13" key="1">
    <citation type="submission" date="2024-02" db="EMBL/GenBank/DDBJ databases">
        <title>High-quality chromosome-scale genome assembly of Pensacola bahiagrass (Paspalum notatum Flugge var. saurae).</title>
        <authorList>
            <person name="Vega J.M."/>
            <person name="Podio M."/>
            <person name="Orjuela J."/>
            <person name="Siena L.A."/>
            <person name="Pessino S.C."/>
            <person name="Combes M.C."/>
            <person name="Mariac C."/>
            <person name="Albertini E."/>
            <person name="Pupilli F."/>
            <person name="Ortiz J.P.A."/>
            <person name="Leblanc O."/>
        </authorList>
    </citation>
    <scope>NUCLEOTIDE SEQUENCE [LARGE SCALE GENOMIC DNA]</scope>
    <source>
        <strain evidence="12">R1</strain>
        <tissue evidence="12">Leaf</tissue>
    </source>
</reference>
<dbReference type="PRINTS" id="PR00364">
    <property type="entry name" value="DISEASERSIST"/>
</dbReference>
<evidence type="ECO:0000256" key="6">
    <source>
        <dbReference type="ARBA" id="ARBA00023054"/>
    </source>
</evidence>
<dbReference type="CDD" id="cd14798">
    <property type="entry name" value="RX-CC_like"/>
    <property type="match status" value="1"/>
</dbReference>
<keyword evidence="3" id="KW-0677">Repeat</keyword>
<evidence type="ECO:0000256" key="3">
    <source>
        <dbReference type="ARBA" id="ARBA00022737"/>
    </source>
</evidence>
<dbReference type="Pfam" id="PF23559">
    <property type="entry name" value="WHD_DRP"/>
    <property type="match status" value="1"/>
</dbReference>
<dbReference type="Pfam" id="PF00931">
    <property type="entry name" value="NB-ARC"/>
    <property type="match status" value="1"/>
</dbReference>
<protein>
    <submittedName>
        <fullName evidence="12">Uncharacterized protein</fullName>
    </submittedName>
</protein>
<dbReference type="Pfam" id="PF23598">
    <property type="entry name" value="LRR_14"/>
    <property type="match status" value="1"/>
</dbReference>
<keyword evidence="13" id="KW-1185">Reference proteome</keyword>
<dbReference type="PANTHER" id="PTHR19338">
    <property type="entry name" value="TRANSLOCASE OF INNER MITOCHONDRIAL MEMBRANE 13 HOMOLOG"/>
    <property type="match status" value="1"/>
</dbReference>
<dbReference type="Proteomes" id="UP001341281">
    <property type="component" value="Chromosome 01"/>
</dbReference>
<dbReference type="Gene3D" id="3.80.10.10">
    <property type="entry name" value="Ribonuclease Inhibitor"/>
    <property type="match status" value="1"/>
</dbReference>
<dbReference type="SUPFAM" id="SSF52058">
    <property type="entry name" value="L domain-like"/>
    <property type="match status" value="1"/>
</dbReference>
<dbReference type="EMBL" id="CP144745">
    <property type="protein sequence ID" value="WVZ48895.1"/>
    <property type="molecule type" value="Genomic_DNA"/>
</dbReference>
<dbReference type="InterPro" id="IPR058922">
    <property type="entry name" value="WHD_DRP"/>
</dbReference>
<dbReference type="AlphaFoldDB" id="A0AAQ3PDX2"/>
<feature type="domain" description="Disease resistance R13L4/SHOC-2-like LRR" evidence="11">
    <location>
        <begin position="628"/>
        <end position="846"/>
    </location>
</feature>
<dbReference type="InterPro" id="IPR042197">
    <property type="entry name" value="Apaf_helical"/>
</dbReference>
<organism evidence="12 13">
    <name type="scientific">Paspalum notatum var. saurae</name>
    <dbReference type="NCBI Taxonomy" id="547442"/>
    <lineage>
        <taxon>Eukaryota</taxon>
        <taxon>Viridiplantae</taxon>
        <taxon>Streptophyta</taxon>
        <taxon>Embryophyta</taxon>
        <taxon>Tracheophyta</taxon>
        <taxon>Spermatophyta</taxon>
        <taxon>Magnoliopsida</taxon>
        <taxon>Liliopsida</taxon>
        <taxon>Poales</taxon>
        <taxon>Poaceae</taxon>
        <taxon>PACMAD clade</taxon>
        <taxon>Panicoideae</taxon>
        <taxon>Andropogonodae</taxon>
        <taxon>Paspaleae</taxon>
        <taxon>Paspalinae</taxon>
        <taxon>Paspalum</taxon>
    </lineage>
</organism>
<dbReference type="PANTHER" id="PTHR19338:SF67">
    <property type="entry name" value="AAA+ ATPASE DOMAIN-CONTAINING PROTEIN"/>
    <property type="match status" value="1"/>
</dbReference>
<keyword evidence="6 7" id="KW-0175">Coiled coil</keyword>
<feature type="domain" description="NB-ARC" evidence="8">
    <location>
        <begin position="267"/>
        <end position="394"/>
    </location>
</feature>
<evidence type="ECO:0000259" key="10">
    <source>
        <dbReference type="Pfam" id="PF23559"/>
    </source>
</evidence>